<sequence>MLSRLNVLKRSRIVHLLFAITFFTSGVIVNLVQCLLYLFLRPFSKHIYRKINWYLCATIYAQLVFMGDWWANINLYLYIDKDDYDKYWGKEHAYCVMNHTYEIDWLLGWMIADRIHLLGNCKAYMKKSLQYMPVLGWAWKFSEFIILERSFEKDKEVINTQIKKLGDHPDPMWLLMFPEGTRFTKEKHKASEEFARERDLPELKYHLQPRTRGFIASVPSMREKVPAVYDILLTFKDDDPVKPTISSLMMGKSVNAHMYMNRIPMEDVPSSEAEQEKFLRDMFVRKDKLRDSFVRTGDFFATSGITRVGPFVKQRRLWPLINITIWMIVILCPMMYYIKMMLFSGKLIYFGIVASILVLFIGLLYKTVGMSKISKGSSYGATNTPKKTN</sequence>
<dbReference type="CDD" id="cd07990">
    <property type="entry name" value="LPLAT_LCLAT1-like"/>
    <property type="match status" value="1"/>
</dbReference>
<dbReference type="AlphaFoldDB" id="A0A8K0G0Y3"/>
<evidence type="ECO:0000313" key="6">
    <source>
        <dbReference type="EMBL" id="KAF2884202.1"/>
    </source>
</evidence>
<keyword evidence="4" id="KW-1133">Transmembrane helix</keyword>
<feature type="transmembrane region" description="Helical" evidence="4">
    <location>
        <begin position="348"/>
        <end position="365"/>
    </location>
</feature>
<keyword evidence="2" id="KW-0808">Transferase</keyword>
<reference evidence="6" key="1">
    <citation type="submission" date="2019-08" db="EMBL/GenBank/DDBJ databases">
        <title>The genome of the North American firefly Photinus pyralis.</title>
        <authorList>
            <consortium name="Photinus pyralis genome working group"/>
            <person name="Fallon T.R."/>
            <person name="Sander Lower S.E."/>
            <person name="Weng J.-K."/>
        </authorList>
    </citation>
    <scope>NUCLEOTIDE SEQUENCE</scope>
    <source>
        <strain evidence="6">TRF0915ILg1</strain>
        <tissue evidence="6">Whole body</tissue>
    </source>
</reference>
<keyword evidence="3" id="KW-0012">Acyltransferase</keyword>
<feature type="transmembrane region" description="Helical" evidence="4">
    <location>
        <begin position="317"/>
        <end position="336"/>
    </location>
</feature>
<dbReference type="OrthoDB" id="189226at2759"/>
<dbReference type="InterPro" id="IPR002123">
    <property type="entry name" value="Plipid/glycerol_acylTrfase"/>
</dbReference>
<name>A0A8K0G0Y3_IGNLU</name>
<evidence type="ECO:0000259" key="5">
    <source>
        <dbReference type="SMART" id="SM00563"/>
    </source>
</evidence>
<dbReference type="EMBL" id="VTPC01090216">
    <property type="protein sequence ID" value="KAF2884202.1"/>
    <property type="molecule type" value="Genomic_DNA"/>
</dbReference>
<organism evidence="6 7">
    <name type="scientific">Ignelater luminosus</name>
    <name type="common">Cucubano</name>
    <name type="synonym">Pyrophorus luminosus</name>
    <dbReference type="NCBI Taxonomy" id="2038154"/>
    <lineage>
        <taxon>Eukaryota</taxon>
        <taxon>Metazoa</taxon>
        <taxon>Ecdysozoa</taxon>
        <taxon>Arthropoda</taxon>
        <taxon>Hexapoda</taxon>
        <taxon>Insecta</taxon>
        <taxon>Pterygota</taxon>
        <taxon>Neoptera</taxon>
        <taxon>Endopterygota</taxon>
        <taxon>Coleoptera</taxon>
        <taxon>Polyphaga</taxon>
        <taxon>Elateriformia</taxon>
        <taxon>Elateroidea</taxon>
        <taxon>Elateridae</taxon>
        <taxon>Agrypninae</taxon>
        <taxon>Pyrophorini</taxon>
        <taxon>Ignelater</taxon>
    </lineage>
</organism>
<dbReference type="GO" id="GO:0003841">
    <property type="term" value="F:1-acylglycerol-3-phosphate O-acyltransferase activity"/>
    <property type="evidence" value="ECO:0007669"/>
    <property type="project" value="TreeGrafter"/>
</dbReference>
<feature type="transmembrane region" description="Helical" evidence="4">
    <location>
        <begin position="51"/>
        <end position="71"/>
    </location>
</feature>
<evidence type="ECO:0000256" key="3">
    <source>
        <dbReference type="ARBA" id="ARBA00023315"/>
    </source>
</evidence>
<keyword evidence="7" id="KW-1185">Reference proteome</keyword>
<comment type="caution">
    <text evidence="6">The sequence shown here is derived from an EMBL/GenBank/DDBJ whole genome shotgun (WGS) entry which is preliminary data.</text>
</comment>
<dbReference type="SMART" id="SM00563">
    <property type="entry name" value="PlsC"/>
    <property type="match status" value="1"/>
</dbReference>
<dbReference type="PANTHER" id="PTHR10983:SF24">
    <property type="entry name" value="1-ACYLGLYCEROL-3-PHOSPHATE O-ACYLTRANSFERASE 3, ISOFORM E-RELATED"/>
    <property type="match status" value="1"/>
</dbReference>
<evidence type="ECO:0000256" key="1">
    <source>
        <dbReference type="ARBA" id="ARBA00008655"/>
    </source>
</evidence>
<dbReference type="Proteomes" id="UP000801492">
    <property type="component" value="Unassembled WGS sequence"/>
</dbReference>
<proteinExistence type="inferred from homology"/>
<feature type="transmembrane region" description="Helical" evidence="4">
    <location>
        <begin position="12"/>
        <end position="39"/>
    </location>
</feature>
<gene>
    <name evidence="6" type="ORF">ILUMI_21984</name>
</gene>
<dbReference type="Pfam" id="PF01553">
    <property type="entry name" value="Acyltransferase"/>
    <property type="match status" value="1"/>
</dbReference>
<dbReference type="PANTHER" id="PTHR10983">
    <property type="entry name" value="1-ACYLGLYCEROL-3-PHOSPHATE ACYLTRANSFERASE-RELATED"/>
    <property type="match status" value="1"/>
</dbReference>
<feature type="domain" description="Phospholipid/glycerol acyltransferase" evidence="5">
    <location>
        <begin position="93"/>
        <end position="215"/>
    </location>
</feature>
<protein>
    <recommendedName>
        <fullName evidence="5">Phospholipid/glycerol acyltransferase domain-containing protein</fullName>
    </recommendedName>
</protein>
<evidence type="ECO:0000256" key="4">
    <source>
        <dbReference type="SAM" id="Phobius"/>
    </source>
</evidence>
<comment type="similarity">
    <text evidence="1">Belongs to the 1-acyl-sn-glycerol-3-phosphate acyltransferase family.</text>
</comment>
<keyword evidence="4" id="KW-0472">Membrane</keyword>
<keyword evidence="4" id="KW-0812">Transmembrane</keyword>
<dbReference type="GO" id="GO:0012505">
    <property type="term" value="C:endomembrane system"/>
    <property type="evidence" value="ECO:0007669"/>
    <property type="project" value="TreeGrafter"/>
</dbReference>
<evidence type="ECO:0000313" key="7">
    <source>
        <dbReference type="Proteomes" id="UP000801492"/>
    </source>
</evidence>
<dbReference type="InterPro" id="IPR032098">
    <property type="entry name" value="Acyltransf_C"/>
</dbReference>
<dbReference type="Pfam" id="PF16076">
    <property type="entry name" value="Acyltransf_C"/>
    <property type="match status" value="1"/>
</dbReference>
<accession>A0A8K0G0Y3</accession>
<dbReference type="SUPFAM" id="SSF69593">
    <property type="entry name" value="Glycerol-3-phosphate (1)-acyltransferase"/>
    <property type="match status" value="1"/>
</dbReference>
<evidence type="ECO:0000256" key="2">
    <source>
        <dbReference type="ARBA" id="ARBA00022679"/>
    </source>
</evidence>